<accession>A0A6L3ZIG6</accession>
<dbReference type="GO" id="GO:0016846">
    <property type="term" value="F:carbon-sulfur lyase activity"/>
    <property type="evidence" value="ECO:0007669"/>
    <property type="project" value="TreeGrafter"/>
</dbReference>
<evidence type="ECO:0000256" key="4">
    <source>
        <dbReference type="RuleBase" id="RU362118"/>
    </source>
</evidence>
<proteinExistence type="inferred from homology"/>
<dbReference type="GO" id="GO:0030170">
    <property type="term" value="F:pyridoxal phosphate binding"/>
    <property type="evidence" value="ECO:0007669"/>
    <property type="project" value="InterPro"/>
</dbReference>
<dbReference type="NCBIfam" id="NF005455">
    <property type="entry name" value="PRK07049.1"/>
    <property type="match status" value="1"/>
</dbReference>
<dbReference type="PANTHER" id="PTHR11808">
    <property type="entry name" value="TRANS-SULFURATION ENZYME FAMILY MEMBER"/>
    <property type="match status" value="1"/>
</dbReference>
<dbReference type="CDD" id="cd00614">
    <property type="entry name" value="CGS_like"/>
    <property type="match status" value="1"/>
</dbReference>
<dbReference type="InterPro" id="IPR015422">
    <property type="entry name" value="PyrdxlP-dep_Trfase_small"/>
</dbReference>
<dbReference type="GO" id="GO:0019346">
    <property type="term" value="P:transsulfuration"/>
    <property type="evidence" value="ECO:0007669"/>
    <property type="project" value="InterPro"/>
</dbReference>
<dbReference type="PANTHER" id="PTHR11808:SF86">
    <property type="entry name" value="METHIONINE GAMMA-LYASE"/>
    <property type="match status" value="1"/>
</dbReference>
<protein>
    <submittedName>
        <fullName evidence="5">Cystathionine gamma-synthase family protein</fullName>
    </submittedName>
</protein>
<dbReference type="Gene3D" id="3.90.1150.10">
    <property type="entry name" value="Aspartate Aminotransferase, domain 1"/>
    <property type="match status" value="1"/>
</dbReference>
<dbReference type="GO" id="GO:0005737">
    <property type="term" value="C:cytoplasm"/>
    <property type="evidence" value="ECO:0007669"/>
    <property type="project" value="TreeGrafter"/>
</dbReference>
<comment type="caution">
    <text evidence="5">The sequence shown here is derived from an EMBL/GenBank/DDBJ whole genome shotgun (WGS) entry which is preliminary data.</text>
</comment>
<feature type="modified residue" description="N6-(pyridoxal phosphate)lysine" evidence="3">
    <location>
        <position position="228"/>
    </location>
</feature>
<dbReference type="FunFam" id="3.90.1150.10:FF:000033">
    <property type="entry name" value="Cystathionine gamma-synthase"/>
    <property type="match status" value="1"/>
</dbReference>
<dbReference type="AlphaFoldDB" id="A0A6L3ZIG6"/>
<dbReference type="SUPFAM" id="SSF53383">
    <property type="entry name" value="PLP-dependent transferases"/>
    <property type="match status" value="1"/>
</dbReference>
<evidence type="ECO:0000256" key="3">
    <source>
        <dbReference type="PIRSR" id="PIRSR001434-2"/>
    </source>
</evidence>
<dbReference type="OrthoDB" id="9803729at2"/>
<comment type="similarity">
    <text evidence="4">Belongs to the trans-sulfuration enzymes family.</text>
</comment>
<sequence>MSKRFPESEMMSYGYDPMLSEGSVKPPIFQTTTFVFKTAEEGKRFFEVAYGLREKDPAESTGLIYSRLNNPNLEILEDRLTLWENAEAGAVFESGMAAISTTLLELLPPHSVLIHSAPLYGGTDHFIHHVLPKYGIDSLGMDPGESHEEVIARIEAKGWSDRVAAVYIETPANPTTELICIKNSKRVAKHFETGEKKVPLIVDNTYMGPVFCKPSEFGADLVLYSATKYIGGHSDVVAGAAVGSAELITRIKTLRTFLGNMGSPFNSWLLMRSLETLSIRMERQAQTAEIVADWLKEHPKVEVVHYLKYASERNEREGKIREEQFTSNGAMMAFNIKGGEAQAFKFLNGLKMVKLAVSLGSTESLAEHPATMTHADVAQEDKEKYGIAANLVRLSVGLEHPDDLIEDVRNALEQV</sequence>
<name>A0A6L3ZIG6_9FLAO</name>
<keyword evidence="2 3" id="KW-0663">Pyridoxal phosphate</keyword>
<reference evidence="5 6" key="1">
    <citation type="submission" date="2019-10" db="EMBL/GenBank/DDBJ databases">
        <title>Genome sequence of Phaeocystidibacter marisrubri JCM30614 (type strain).</title>
        <authorList>
            <person name="Bowman J.P."/>
        </authorList>
    </citation>
    <scope>NUCLEOTIDE SEQUENCE [LARGE SCALE GENOMIC DNA]</scope>
    <source>
        <strain evidence="5 6">JCM 30614</strain>
    </source>
</reference>
<evidence type="ECO:0000256" key="1">
    <source>
        <dbReference type="ARBA" id="ARBA00001933"/>
    </source>
</evidence>
<comment type="cofactor">
    <cofactor evidence="1 4">
        <name>pyridoxal 5'-phosphate</name>
        <dbReference type="ChEBI" id="CHEBI:597326"/>
    </cofactor>
</comment>
<dbReference type="InterPro" id="IPR000277">
    <property type="entry name" value="Cys/Met-Metab_PyrdxlP-dep_enz"/>
</dbReference>
<dbReference type="GO" id="GO:0009086">
    <property type="term" value="P:methionine biosynthetic process"/>
    <property type="evidence" value="ECO:0007669"/>
    <property type="project" value="UniProtKB-ARBA"/>
</dbReference>
<dbReference type="Pfam" id="PF01053">
    <property type="entry name" value="Cys_Met_Meta_PP"/>
    <property type="match status" value="1"/>
</dbReference>
<dbReference type="PIRSF" id="PIRSF001434">
    <property type="entry name" value="CGS"/>
    <property type="match status" value="1"/>
</dbReference>
<dbReference type="InterPro" id="IPR054542">
    <property type="entry name" value="Cys_met_metab_PP"/>
</dbReference>
<evidence type="ECO:0000256" key="2">
    <source>
        <dbReference type="ARBA" id="ARBA00022898"/>
    </source>
</evidence>
<dbReference type="Gene3D" id="3.40.640.10">
    <property type="entry name" value="Type I PLP-dependent aspartate aminotransferase-like (Major domain)"/>
    <property type="match status" value="1"/>
</dbReference>
<keyword evidence="6" id="KW-1185">Reference proteome</keyword>
<dbReference type="InterPro" id="IPR015424">
    <property type="entry name" value="PyrdxlP-dep_Trfase"/>
</dbReference>
<dbReference type="PROSITE" id="PS00868">
    <property type="entry name" value="CYS_MET_METAB_PP"/>
    <property type="match status" value="1"/>
</dbReference>
<dbReference type="EMBL" id="WBVQ01000001">
    <property type="protein sequence ID" value="KAB2817627.1"/>
    <property type="molecule type" value="Genomic_DNA"/>
</dbReference>
<organism evidence="5 6">
    <name type="scientific">Phaeocystidibacter marisrubri</name>
    <dbReference type="NCBI Taxonomy" id="1577780"/>
    <lineage>
        <taxon>Bacteria</taxon>
        <taxon>Pseudomonadati</taxon>
        <taxon>Bacteroidota</taxon>
        <taxon>Flavobacteriia</taxon>
        <taxon>Flavobacteriales</taxon>
        <taxon>Phaeocystidibacteraceae</taxon>
        <taxon>Phaeocystidibacter</taxon>
    </lineage>
</organism>
<gene>
    <name evidence="5" type="ORF">F8C82_04280</name>
</gene>
<dbReference type="RefSeq" id="WP_151692316.1">
    <property type="nucleotide sequence ID" value="NZ_BMGX01000002.1"/>
</dbReference>
<dbReference type="FunFam" id="3.40.640.10:FF:000046">
    <property type="entry name" value="Cystathionine gamma-lyase"/>
    <property type="match status" value="1"/>
</dbReference>
<dbReference type="Proteomes" id="UP000484164">
    <property type="component" value="Unassembled WGS sequence"/>
</dbReference>
<evidence type="ECO:0000313" key="6">
    <source>
        <dbReference type="Proteomes" id="UP000484164"/>
    </source>
</evidence>
<evidence type="ECO:0000313" key="5">
    <source>
        <dbReference type="EMBL" id="KAB2817627.1"/>
    </source>
</evidence>
<dbReference type="InterPro" id="IPR015421">
    <property type="entry name" value="PyrdxlP-dep_Trfase_major"/>
</dbReference>